<sequence>MKFLSTKPQESKRTRKLKDEAAFTLYLSSLPPTAHSPYPSSASFKKHQPELSKWCRDRAEYEYSTSSHWDRKESSEDRYWRRREALREFMKRQKMKEEENREREEYEEEERQRRKMWVEREMSRRGLVGRIGFAGKEWCRGRKAFHRFAFHESVYVAFSHNLIVFSTRP</sequence>
<dbReference type="Proteomes" id="UP000696280">
    <property type="component" value="Unassembled WGS sequence"/>
</dbReference>
<evidence type="ECO:0000313" key="3">
    <source>
        <dbReference type="Proteomes" id="UP000696280"/>
    </source>
</evidence>
<dbReference type="OrthoDB" id="10397003at2759"/>
<reference evidence="2" key="1">
    <citation type="submission" date="2021-07" db="EMBL/GenBank/DDBJ databases">
        <authorList>
            <person name="Durling M."/>
        </authorList>
    </citation>
    <scope>NUCLEOTIDE SEQUENCE</scope>
</reference>
<dbReference type="AlphaFoldDB" id="A0A9N9PMF6"/>
<dbReference type="EMBL" id="CAJVRL010000001">
    <property type="protein sequence ID" value="CAG8948890.1"/>
    <property type="molecule type" value="Genomic_DNA"/>
</dbReference>
<accession>A0A9N9PMF6</accession>
<name>A0A9N9PMF6_9HELO</name>
<organism evidence="2 3">
    <name type="scientific">Hymenoscyphus fraxineus</name>
    <dbReference type="NCBI Taxonomy" id="746836"/>
    <lineage>
        <taxon>Eukaryota</taxon>
        <taxon>Fungi</taxon>
        <taxon>Dikarya</taxon>
        <taxon>Ascomycota</taxon>
        <taxon>Pezizomycotina</taxon>
        <taxon>Leotiomycetes</taxon>
        <taxon>Helotiales</taxon>
        <taxon>Helotiaceae</taxon>
        <taxon>Hymenoscyphus</taxon>
    </lineage>
</organism>
<proteinExistence type="predicted"/>
<gene>
    <name evidence="2" type="ORF">HYFRA_00002014</name>
</gene>
<keyword evidence="1" id="KW-0175">Coiled coil</keyword>
<evidence type="ECO:0000313" key="2">
    <source>
        <dbReference type="EMBL" id="CAG8948890.1"/>
    </source>
</evidence>
<feature type="coiled-coil region" evidence="1">
    <location>
        <begin position="87"/>
        <end position="116"/>
    </location>
</feature>
<evidence type="ECO:0000256" key="1">
    <source>
        <dbReference type="SAM" id="Coils"/>
    </source>
</evidence>
<protein>
    <submittedName>
        <fullName evidence="2">Uncharacterized protein</fullName>
    </submittedName>
</protein>
<comment type="caution">
    <text evidence="2">The sequence shown here is derived from an EMBL/GenBank/DDBJ whole genome shotgun (WGS) entry which is preliminary data.</text>
</comment>
<keyword evidence="3" id="KW-1185">Reference proteome</keyword>